<keyword evidence="3" id="KW-1185">Reference proteome</keyword>
<name>A0AAV7SF31_PLEWA</name>
<organism evidence="2 3">
    <name type="scientific">Pleurodeles waltl</name>
    <name type="common">Iberian ribbed newt</name>
    <dbReference type="NCBI Taxonomy" id="8319"/>
    <lineage>
        <taxon>Eukaryota</taxon>
        <taxon>Metazoa</taxon>
        <taxon>Chordata</taxon>
        <taxon>Craniata</taxon>
        <taxon>Vertebrata</taxon>
        <taxon>Euteleostomi</taxon>
        <taxon>Amphibia</taxon>
        <taxon>Batrachia</taxon>
        <taxon>Caudata</taxon>
        <taxon>Salamandroidea</taxon>
        <taxon>Salamandridae</taxon>
        <taxon>Pleurodelinae</taxon>
        <taxon>Pleurodeles</taxon>
    </lineage>
</organism>
<reference evidence="2" key="1">
    <citation type="journal article" date="2022" name="bioRxiv">
        <title>Sequencing and chromosome-scale assembly of the giantPleurodeles waltlgenome.</title>
        <authorList>
            <person name="Brown T."/>
            <person name="Elewa A."/>
            <person name="Iarovenko S."/>
            <person name="Subramanian E."/>
            <person name="Araus A.J."/>
            <person name="Petzold A."/>
            <person name="Susuki M."/>
            <person name="Suzuki K.-i.T."/>
            <person name="Hayashi T."/>
            <person name="Toyoda A."/>
            <person name="Oliveira C."/>
            <person name="Osipova E."/>
            <person name="Leigh N.D."/>
            <person name="Simon A."/>
            <person name="Yun M.H."/>
        </authorList>
    </citation>
    <scope>NUCLEOTIDE SEQUENCE</scope>
    <source>
        <strain evidence="2">20211129_DDA</strain>
        <tissue evidence="2">Liver</tissue>
    </source>
</reference>
<evidence type="ECO:0000313" key="2">
    <source>
        <dbReference type="EMBL" id="KAJ1162110.1"/>
    </source>
</evidence>
<comment type="caution">
    <text evidence="2">The sequence shown here is derived from an EMBL/GenBank/DDBJ whole genome shotgun (WGS) entry which is preliminary data.</text>
</comment>
<accession>A0AAV7SF31</accession>
<evidence type="ECO:0000256" key="1">
    <source>
        <dbReference type="SAM" id="MobiDB-lite"/>
    </source>
</evidence>
<dbReference type="AlphaFoldDB" id="A0AAV7SF31"/>
<dbReference type="EMBL" id="JANPWB010000008">
    <property type="protein sequence ID" value="KAJ1162110.1"/>
    <property type="molecule type" value="Genomic_DNA"/>
</dbReference>
<feature type="region of interest" description="Disordered" evidence="1">
    <location>
        <begin position="1"/>
        <end position="60"/>
    </location>
</feature>
<proteinExistence type="predicted"/>
<evidence type="ECO:0000313" key="3">
    <source>
        <dbReference type="Proteomes" id="UP001066276"/>
    </source>
</evidence>
<dbReference type="Proteomes" id="UP001066276">
    <property type="component" value="Chromosome 4_2"/>
</dbReference>
<sequence>MVPRQPRCNRTRGKGGGDHRAGGSGARGSPRPAGGEPGQRHHPRPSPPKAGTQIARPPKGFMALIKYRE</sequence>
<protein>
    <submittedName>
        <fullName evidence="2">Uncharacterized protein</fullName>
    </submittedName>
</protein>
<gene>
    <name evidence="2" type="ORF">NDU88_002588</name>
</gene>